<keyword evidence="2" id="KW-1133">Transmembrane helix</keyword>
<organism evidence="3 4">
    <name type="scientific">Leishmania utingensis</name>
    <dbReference type="NCBI Taxonomy" id="653362"/>
    <lineage>
        <taxon>Eukaryota</taxon>
        <taxon>Discoba</taxon>
        <taxon>Euglenozoa</taxon>
        <taxon>Kinetoplastea</taxon>
        <taxon>Metakinetoplastina</taxon>
        <taxon>Trypanosomatida</taxon>
        <taxon>Trypanosomatidae</taxon>
        <taxon>Leishmaniinae</taxon>
        <taxon>Leishmania</taxon>
    </lineage>
</organism>
<feature type="compositionally biased region" description="Basic and acidic residues" evidence="1">
    <location>
        <begin position="54"/>
        <end position="69"/>
    </location>
</feature>
<evidence type="ECO:0000256" key="2">
    <source>
        <dbReference type="SAM" id="Phobius"/>
    </source>
</evidence>
<dbReference type="Proteomes" id="UP001482455">
    <property type="component" value="Unassembled WGS sequence"/>
</dbReference>
<feature type="transmembrane region" description="Helical" evidence="2">
    <location>
        <begin position="127"/>
        <end position="148"/>
    </location>
</feature>
<gene>
    <name evidence="3" type="ORF">Q4I30_003180</name>
</gene>
<evidence type="ECO:0000313" key="3">
    <source>
        <dbReference type="EMBL" id="KAL0507977.1"/>
    </source>
</evidence>
<evidence type="ECO:0000313" key="4">
    <source>
        <dbReference type="Proteomes" id="UP001482455"/>
    </source>
</evidence>
<evidence type="ECO:0000256" key="1">
    <source>
        <dbReference type="SAM" id="MobiDB-lite"/>
    </source>
</evidence>
<keyword evidence="4" id="KW-1185">Reference proteome</keyword>
<keyword evidence="2" id="KW-0472">Membrane</keyword>
<dbReference type="AlphaFoldDB" id="A0AAW3AJT5"/>
<keyword evidence="2" id="KW-0812">Transmembrane</keyword>
<accession>A0AAW3AJT5</accession>
<comment type="caution">
    <text evidence="3">The sequence shown here is derived from an EMBL/GenBank/DDBJ whole genome shotgun (WGS) entry which is preliminary data.</text>
</comment>
<sequence length="166" mass="18571">MLCCARLTRSAVFWASTGRRSGDAAAAAAQKTTFRVKAFTDAVSSDTVASGDAQHSRADTSLQHAKEESDVPLAHVEKAPQQMPKFLFQSRRGSSSSEYYVTRSNAGHPDTVAELLRAGRTDPEWMWLKLLCFLCVSSTFGTTLYSYFFAEHMKYFKDEPWSPFTY</sequence>
<dbReference type="EMBL" id="JBAMZL010000021">
    <property type="protein sequence ID" value="KAL0507977.1"/>
    <property type="molecule type" value="Genomic_DNA"/>
</dbReference>
<proteinExistence type="predicted"/>
<name>A0AAW3AJT5_9TRYP</name>
<reference evidence="3 4" key="1">
    <citation type="submission" date="2024-02" db="EMBL/GenBank/DDBJ databases">
        <title>FIRST GENOME SEQUENCES OF Leishmania (Viannia) shawi, Leishmania (Viannia) lindenbergi AND Leishmania (Viannia) utingensis.</title>
        <authorList>
            <person name="Resadore F."/>
            <person name="Custodio M.G.F."/>
            <person name="Boite M.C."/>
            <person name="Cupolillo E."/>
            <person name="Ferreira G.E.M."/>
        </authorList>
    </citation>
    <scope>NUCLEOTIDE SEQUENCE [LARGE SCALE GENOMIC DNA]</scope>
    <source>
        <strain evidence="3 4">ITUB/BR/1977/M4964</strain>
    </source>
</reference>
<protein>
    <submittedName>
        <fullName evidence="3">Uncharacterized protein</fullName>
    </submittedName>
</protein>
<feature type="region of interest" description="Disordered" evidence="1">
    <location>
        <begin position="50"/>
        <end position="70"/>
    </location>
</feature>